<accession>A0A419PMG5</accession>
<reference evidence="2 3" key="2">
    <citation type="journal article" date="2021" name="Genomics">
        <title>High-quality reference genome for Clonorchis sinensis.</title>
        <authorList>
            <person name="Young N.D."/>
            <person name="Stroehlein A.J."/>
            <person name="Kinkar L."/>
            <person name="Wang T."/>
            <person name="Sohn W.M."/>
            <person name="Chang B.C.H."/>
            <person name="Kaur P."/>
            <person name="Weisz D."/>
            <person name="Dudchenko O."/>
            <person name="Aiden E.L."/>
            <person name="Korhonen P.K."/>
            <person name="Gasser R.B."/>
        </authorList>
    </citation>
    <scope>NUCLEOTIDE SEQUENCE [LARGE SCALE GENOMIC DNA]</scope>
    <source>
        <strain evidence="2">Cs-k2</strain>
    </source>
</reference>
<dbReference type="AlphaFoldDB" id="A0A419PMG5"/>
<feature type="compositionally biased region" description="Acidic residues" evidence="1">
    <location>
        <begin position="125"/>
        <end position="140"/>
    </location>
</feature>
<dbReference type="InParanoid" id="A0A419PMG5"/>
<sequence length="149" mass="16563">MTSTSSITLDPAELQSMKRLTTQLKHEAAWCSTFSCLETSQTRDSAGFQASLSQNQICLQMILNDWGEMVQWLGCEFTHRKVRGSKPTSASRLPLSRLGKPDSIPALVILLVGWPLGTERVLQLDDDDDDDDDDDVELNDSDAKWASCN</sequence>
<dbReference type="EMBL" id="NIRI02000042">
    <property type="protein sequence ID" value="KAG5451004.1"/>
    <property type="molecule type" value="Genomic_DNA"/>
</dbReference>
<evidence type="ECO:0000313" key="2">
    <source>
        <dbReference type="EMBL" id="KAG5451004.1"/>
    </source>
</evidence>
<name>A0A419PMG5_CLOSI</name>
<evidence type="ECO:0000313" key="3">
    <source>
        <dbReference type="Proteomes" id="UP000286415"/>
    </source>
</evidence>
<protein>
    <submittedName>
        <fullName evidence="2">Uncharacterized protein</fullName>
    </submittedName>
</protein>
<feature type="region of interest" description="Disordered" evidence="1">
    <location>
        <begin position="125"/>
        <end position="149"/>
    </location>
</feature>
<comment type="caution">
    <text evidence="2">The sequence shown here is derived from an EMBL/GenBank/DDBJ whole genome shotgun (WGS) entry which is preliminary data.</text>
</comment>
<proteinExistence type="predicted"/>
<organism evidence="2 3">
    <name type="scientific">Clonorchis sinensis</name>
    <name type="common">Chinese liver fluke</name>
    <dbReference type="NCBI Taxonomy" id="79923"/>
    <lineage>
        <taxon>Eukaryota</taxon>
        <taxon>Metazoa</taxon>
        <taxon>Spiralia</taxon>
        <taxon>Lophotrochozoa</taxon>
        <taxon>Platyhelminthes</taxon>
        <taxon>Trematoda</taxon>
        <taxon>Digenea</taxon>
        <taxon>Opisthorchiida</taxon>
        <taxon>Opisthorchiata</taxon>
        <taxon>Opisthorchiidae</taxon>
        <taxon>Clonorchis</taxon>
    </lineage>
</organism>
<reference evidence="2 3" key="1">
    <citation type="journal article" date="2018" name="Biotechnol. Adv.">
        <title>Improved genomic resources and new bioinformatic workflow for the carcinogenic parasite Clonorchis sinensis: Biotechnological implications.</title>
        <authorList>
            <person name="Wang D."/>
            <person name="Korhonen P.K."/>
            <person name="Gasser R.B."/>
            <person name="Young N.D."/>
        </authorList>
    </citation>
    <scope>NUCLEOTIDE SEQUENCE [LARGE SCALE GENOMIC DNA]</scope>
    <source>
        <strain evidence="2">Cs-k2</strain>
    </source>
</reference>
<keyword evidence="3" id="KW-1185">Reference proteome</keyword>
<gene>
    <name evidence="2" type="ORF">CSKR_105243</name>
</gene>
<dbReference type="Proteomes" id="UP000286415">
    <property type="component" value="Unassembled WGS sequence"/>
</dbReference>
<evidence type="ECO:0000256" key="1">
    <source>
        <dbReference type="SAM" id="MobiDB-lite"/>
    </source>
</evidence>